<dbReference type="Proteomes" id="UP000004105">
    <property type="component" value="Unassembled WGS sequence"/>
</dbReference>
<feature type="transmembrane region" description="Helical" evidence="1">
    <location>
        <begin position="52"/>
        <end position="70"/>
    </location>
</feature>
<gene>
    <name evidence="2" type="primary">sdhB</name>
    <name evidence="2" type="ORF">HMPREF9123_0247</name>
</gene>
<reference evidence="2 3" key="1">
    <citation type="submission" date="2011-02" db="EMBL/GenBank/DDBJ databases">
        <authorList>
            <person name="Muzny D."/>
            <person name="Qin X."/>
            <person name="Deng J."/>
            <person name="Jiang H."/>
            <person name="Liu Y."/>
            <person name="Qu J."/>
            <person name="Song X.-Z."/>
            <person name="Zhang L."/>
            <person name="Thornton R."/>
            <person name="Coyle M."/>
            <person name="Francisco L."/>
            <person name="Jackson L."/>
            <person name="Javaid M."/>
            <person name="Korchina V."/>
            <person name="Kovar C."/>
            <person name="Mata R."/>
            <person name="Mathew T."/>
            <person name="Ngo R."/>
            <person name="Nguyen L."/>
            <person name="Nguyen N."/>
            <person name="Okwuonu G."/>
            <person name="Ongeri F."/>
            <person name="Pham C."/>
            <person name="Simmons D."/>
            <person name="Wilczek-Boney K."/>
            <person name="Hale W."/>
            <person name="Jakkamsetti A."/>
            <person name="Pham P."/>
            <person name="Ruth R."/>
            <person name="San Lucas F."/>
            <person name="Warren J."/>
            <person name="Zhang J."/>
            <person name="Zhao Z."/>
            <person name="Zhou C."/>
            <person name="Zhu D."/>
            <person name="Lee S."/>
            <person name="Bess C."/>
            <person name="Blankenburg K."/>
            <person name="Forbes L."/>
            <person name="Fu Q."/>
            <person name="Gubbala S."/>
            <person name="Hirani K."/>
            <person name="Jayaseelan J.C."/>
            <person name="Lara F."/>
            <person name="Munidasa M."/>
            <person name="Palculict T."/>
            <person name="Patil S."/>
            <person name="Pu L.-L."/>
            <person name="Saada N."/>
            <person name="Tang L."/>
            <person name="Weissenberger G."/>
            <person name="Zhu Y."/>
            <person name="Hemphill L."/>
            <person name="Shang Y."/>
            <person name="Youmans B."/>
            <person name="Ayvaz T."/>
            <person name="Ross M."/>
            <person name="Santibanez J."/>
            <person name="Aqrawi P."/>
            <person name="Gross S."/>
            <person name="Joshi V."/>
            <person name="Fowler G."/>
            <person name="Nazareth L."/>
            <person name="Reid J."/>
            <person name="Worley K."/>
            <person name="Petrosino J."/>
            <person name="Highlander S."/>
            <person name="Gibbs R."/>
        </authorList>
    </citation>
    <scope>NUCLEOTIDE SEQUENCE [LARGE SCALE GENOMIC DNA]</scope>
    <source>
        <strain evidence="2 3">ATCC BAA-1200</strain>
    </source>
</reference>
<dbReference type="EMBL" id="AFAY01000004">
    <property type="protein sequence ID" value="EGF12041.1"/>
    <property type="molecule type" value="Genomic_DNA"/>
</dbReference>
<evidence type="ECO:0000313" key="3">
    <source>
        <dbReference type="Proteomes" id="UP000004105"/>
    </source>
</evidence>
<accession>F2B973</accession>
<keyword evidence="1" id="KW-0812">Transmembrane</keyword>
<sequence length="71" mass="8076">MQCNESARFPQPRNRVRRWGDTPYLNIGGRLKNRKTVFQTAFCMPAGVCLRVYSAAAFTAVLPVVFSLCFF</sequence>
<keyword evidence="3" id="KW-1185">Reference proteome</keyword>
<dbReference type="AlphaFoldDB" id="F2B973"/>
<evidence type="ECO:0000256" key="1">
    <source>
        <dbReference type="SAM" id="Phobius"/>
    </source>
</evidence>
<dbReference type="HOGENOM" id="CLU_2735831_0_0_4"/>
<protein>
    <submittedName>
        <fullName evidence="2">Uncharacterized protein</fullName>
    </submittedName>
</protein>
<organism evidence="2 3">
    <name type="scientific">Neisseria bacilliformis ATCC BAA-1200</name>
    <dbReference type="NCBI Taxonomy" id="888742"/>
    <lineage>
        <taxon>Bacteria</taxon>
        <taxon>Pseudomonadati</taxon>
        <taxon>Pseudomonadota</taxon>
        <taxon>Betaproteobacteria</taxon>
        <taxon>Neisseriales</taxon>
        <taxon>Neisseriaceae</taxon>
        <taxon>Neisseria</taxon>
    </lineage>
</organism>
<proteinExistence type="predicted"/>
<keyword evidence="1" id="KW-1133">Transmembrane helix</keyword>
<evidence type="ECO:0000313" key="2">
    <source>
        <dbReference type="EMBL" id="EGF12041.1"/>
    </source>
</evidence>
<comment type="caution">
    <text evidence="2">The sequence shown here is derived from an EMBL/GenBank/DDBJ whole genome shotgun (WGS) entry which is preliminary data.</text>
</comment>
<name>F2B973_9NEIS</name>
<keyword evidence="1" id="KW-0472">Membrane</keyword>